<sequence>MENHQEIGFTLVSLVLLGLILFCGCLSIWHGYKTILFFRALRRRGQSVRGKVVEIREDRDLSENEVSLYPIVSYSFNGQQYQVESDRFLFQPFTVGQEITLRFLPEQPAKCTWRKTGMSGIAWMLFGLAIVLLSCLGLLQVTQLLYVQAFY</sequence>
<feature type="domain" description="DUF3592" evidence="2">
    <location>
        <begin position="49"/>
        <end position="112"/>
    </location>
</feature>
<organism evidence="3 4">
    <name type="scientific">Larkinella bovis</name>
    <dbReference type="NCBI Taxonomy" id="683041"/>
    <lineage>
        <taxon>Bacteria</taxon>
        <taxon>Pseudomonadati</taxon>
        <taxon>Bacteroidota</taxon>
        <taxon>Cytophagia</taxon>
        <taxon>Cytophagales</taxon>
        <taxon>Spirosomataceae</taxon>
        <taxon>Larkinella</taxon>
    </lineage>
</organism>
<evidence type="ECO:0000259" key="2">
    <source>
        <dbReference type="Pfam" id="PF12158"/>
    </source>
</evidence>
<proteinExistence type="predicted"/>
<gene>
    <name evidence="3" type="ORF">ACFPMF_06810</name>
</gene>
<feature type="transmembrane region" description="Helical" evidence="1">
    <location>
        <begin position="120"/>
        <end position="141"/>
    </location>
</feature>
<reference evidence="4" key="1">
    <citation type="journal article" date="2019" name="Int. J. Syst. Evol. Microbiol.">
        <title>The Global Catalogue of Microorganisms (GCM) 10K type strain sequencing project: providing services to taxonomists for standard genome sequencing and annotation.</title>
        <authorList>
            <consortium name="The Broad Institute Genomics Platform"/>
            <consortium name="The Broad Institute Genome Sequencing Center for Infectious Disease"/>
            <person name="Wu L."/>
            <person name="Ma J."/>
        </authorList>
    </citation>
    <scope>NUCLEOTIDE SEQUENCE [LARGE SCALE GENOMIC DNA]</scope>
    <source>
        <strain evidence="4">CCUG 55250</strain>
    </source>
</reference>
<comment type="caution">
    <text evidence="3">The sequence shown here is derived from an EMBL/GenBank/DDBJ whole genome shotgun (WGS) entry which is preliminary data.</text>
</comment>
<dbReference type="EMBL" id="JBHSMA010000001">
    <property type="protein sequence ID" value="MFC5409009.1"/>
    <property type="molecule type" value="Genomic_DNA"/>
</dbReference>
<dbReference type="Proteomes" id="UP001596106">
    <property type="component" value="Unassembled WGS sequence"/>
</dbReference>
<accession>A0ABW0I839</accession>
<keyword evidence="1" id="KW-0472">Membrane</keyword>
<protein>
    <submittedName>
        <fullName evidence="3">DUF3592 domain-containing protein</fullName>
    </submittedName>
</protein>
<dbReference type="Pfam" id="PF12158">
    <property type="entry name" value="DUF3592"/>
    <property type="match status" value="1"/>
</dbReference>
<dbReference type="RefSeq" id="WP_379842492.1">
    <property type="nucleotide sequence ID" value="NZ_JBHSMA010000001.1"/>
</dbReference>
<keyword evidence="1" id="KW-1133">Transmembrane helix</keyword>
<evidence type="ECO:0000256" key="1">
    <source>
        <dbReference type="SAM" id="Phobius"/>
    </source>
</evidence>
<feature type="transmembrane region" description="Helical" evidence="1">
    <location>
        <begin position="12"/>
        <end position="32"/>
    </location>
</feature>
<keyword evidence="4" id="KW-1185">Reference proteome</keyword>
<dbReference type="InterPro" id="IPR021994">
    <property type="entry name" value="DUF3592"/>
</dbReference>
<name>A0ABW0I839_9BACT</name>
<keyword evidence="1" id="KW-0812">Transmembrane</keyword>
<evidence type="ECO:0000313" key="3">
    <source>
        <dbReference type="EMBL" id="MFC5409009.1"/>
    </source>
</evidence>
<evidence type="ECO:0000313" key="4">
    <source>
        <dbReference type="Proteomes" id="UP001596106"/>
    </source>
</evidence>